<proteinExistence type="inferred from homology"/>
<protein>
    <recommendedName>
        <fullName evidence="8">ETFB lysine methyltransferase</fullName>
    </recommendedName>
    <alternativeName>
        <fullName evidence="7">Protein N-lysine methyltransferase METTL20</fullName>
    </alternativeName>
</protein>
<evidence type="ECO:0000256" key="1">
    <source>
        <dbReference type="ARBA" id="ARBA00009741"/>
    </source>
</evidence>
<dbReference type="PANTHER" id="PTHR43648">
    <property type="entry name" value="ELECTRON TRANSFER FLAVOPROTEIN BETA SUBUNIT LYSINE METHYLTRANSFERASE"/>
    <property type="match status" value="1"/>
</dbReference>
<dbReference type="GO" id="GO:0016279">
    <property type="term" value="F:protein-lysine N-methyltransferase activity"/>
    <property type="evidence" value="ECO:0007669"/>
    <property type="project" value="TreeGrafter"/>
</dbReference>
<evidence type="ECO:0000256" key="5">
    <source>
        <dbReference type="ARBA" id="ARBA00022691"/>
    </source>
</evidence>
<accession>A0AAN7LD93</accession>
<evidence type="ECO:0000256" key="8">
    <source>
        <dbReference type="ARBA" id="ARBA00042266"/>
    </source>
</evidence>
<dbReference type="InterPro" id="IPR004498">
    <property type="entry name" value="Ribosomal_PrmA_MeTrfase"/>
</dbReference>
<dbReference type="Gene3D" id="3.40.50.150">
    <property type="entry name" value="Vaccinia Virus protein VP39"/>
    <property type="match status" value="1"/>
</dbReference>
<evidence type="ECO:0000256" key="2">
    <source>
        <dbReference type="ARBA" id="ARBA00022490"/>
    </source>
</evidence>
<dbReference type="Proteomes" id="UP001346149">
    <property type="component" value="Unassembled WGS sequence"/>
</dbReference>
<dbReference type="AlphaFoldDB" id="A0AAN7LD93"/>
<keyword evidence="2" id="KW-0963">Cytoplasm</keyword>
<dbReference type="CDD" id="cd02440">
    <property type="entry name" value="AdoMet_MTases"/>
    <property type="match status" value="1"/>
</dbReference>
<evidence type="ECO:0000256" key="6">
    <source>
        <dbReference type="ARBA" id="ARBA00037932"/>
    </source>
</evidence>
<evidence type="ECO:0000313" key="9">
    <source>
        <dbReference type="EMBL" id="KAK4782379.1"/>
    </source>
</evidence>
<dbReference type="EMBL" id="JAXQNO010000016">
    <property type="protein sequence ID" value="KAK4782379.1"/>
    <property type="molecule type" value="Genomic_DNA"/>
</dbReference>
<gene>
    <name evidence="9" type="ORF">SAY86_016481</name>
</gene>
<comment type="caution">
    <text evidence="9">The sequence shown here is derived from an EMBL/GenBank/DDBJ whole genome shotgun (WGS) entry which is preliminary data.</text>
</comment>
<evidence type="ECO:0000313" key="10">
    <source>
        <dbReference type="Proteomes" id="UP001346149"/>
    </source>
</evidence>
<keyword evidence="5" id="KW-0949">S-adenosyl-L-methionine</keyword>
<keyword evidence="4" id="KW-0808">Transferase</keyword>
<dbReference type="GO" id="GO:0005739">
    <property type="term" value="C:mitochondrion"/>
    <property type="evidence" value="ECO:0007669"/>
    <property type="project" value="TreeGrafter"/>
</dbReference>
<comment type="similarity">
    <text evidence="6">Belongs to the methyltransferase superfamily. ETFBKMT family.</text>
</comment>
<dbReference type="Pfam" id="PF06325">
    <property type="entry name" value="PrmA"/>
    <property type="match status" value="1"/>
</dbReference>
<dbReference type="InterPro" id="IPR050078">
    <property type="entry name" value="Ribosomal_L11_MeTrfase_PrmA"/>
</dbReference>
<dbReference type="GO" id="GO:0032259">
    <property type="term" value="P:methylation"/>
    <property type="evidence" value="ECO:0007669"/>
    <property type="project" value="UniProtKB-KW"/>
</dbReference>
<dbReference type="PANTHER" id="PTHR43648:SF1">
    <property type="entry name" value="ELECTRON TRANSFER FLAVOPROTEIN BETA SUBUNIT LYSINE METHYLTRANSFERASE"/>
    <property type="match status" value="1"/>
</dbReference>
<keyword evidence="3" id="KW-0489">Methyltransferase</keyword>
<evidence type="ECO:0000256" key="7">
    <source>
        <dbReference type="ARBA" id="ARBA00041867"/>
    </source>
</evidence>
<comment type="similarity">
    <text evidence="1">Belongs to the methyltransferase superfamily. PrmA family.</text>
</comment>
<evidence type="ECO:0000256" key="3">
    <source>
        <dbReference type="ARBA" id="ARBA00022603"/>
    </source>
</evidence>
<sequence>MSASHFVKHLFRLNPRQPPSFHILSCISAALSRFDRHCGTDCFRQFSSSVSPSRTTTTKSTCLKAMAASEPLASFYYSVRIQCKKDMADVLSDALLCFGASSVSIDEEDGPPSSNEVSVDSIFPPSEDVDTCISSAADSIGLEKVPVYEVEMRDQGDWIMKTQESFHPIEVAEGLWIVPQWETTPDVNATNIILNPGLAFGTGEHPSTKLCLQMLHGLIKGGENFLDYGTGSGILAIAALKLGASLADGVDVDPVALSSARENAALNNITPGKMRLCLVPDSGTTLDNSTSEDDQGRTSPDIEFVLEKESYDIVIANILLNPLLELADQIVSYSKPGATVAVSGILSEQVPYIIGRYSGLLDDISVSELDEWACVSGRKKDPAGSRV</sequence>
<reference evidence="9 10" key="1">
    <citation type="journal article" date="2023" name="Hortic Res">
        <title>Pangenome of water caltrop reveals structural variations and asymmetric subgenome divergence after allopolyploidization.</title>
        <authorList>
            <person name="Zhang X."/>
            <person name="Chen Y."/>
            <person name="Wang L."/>
            <person name="Yuan Y."/>
            <person name="Fang M."/>
            <person name="Shi L."/>
            <person name="Lu R."/>
            <person name="Comes H.P."/>
            <person name="Ma Y."/>
            <person name="Chen Y."/>
            <person name="Huang G."/>
            <person name="Zhou Y."/>
            <person name="Zheng Z."/>
            <person name="Qiu Y."/>
        </authorList>
    </citation>
    <scope>NUCLEOTIDE SEQUENCE [LARGE SCALE GENOMIC DNA]</scope>
    <source>
        <strain evidence="9">F231</strain>
    </source>
</reference>
<evidence type="ECO:0000256" key="4">
    <source>
        <dbReference type="ARBA" id="ARBA00022679"/>
    </source>
</evidence>
<name>A0AAN7LD93_TRANT</name>
<keyword evidence="10" id="KW-1185">Reference proteome</keyword>
<dbReference type="HAMAP" id="MF_00735">
    <property type="entry name" value="Methyltr_PrmA"/>
    <property type="match status" value="1"/>
</dbReference>
<organism evidence="9 10">
    <name type="scientific">Trapa natans</name>
    <name type="common">Water chestnut</name>
    <dbReference type="NCBI Taxonomy" id="22666"/>
    <lineage>
        <taxon>Eukaryota</taxon>
        <taxon>Viridiplantae</taxon>
        <taxon>Streptophyta</taxon>
        <taxon>Embryophyta</taxon>
        <taxon>Tracheophyta</taxon>
        <taxon>Spermatophyta</taxon>
        <taxon>Magnoliopsida</taxon>
        <taxon>eudicotyledons</taxon>
        <taxon>Gunneridae</taxon>
        <taxon>Pentapetalae</taxon>
        <taxon>rosids</taxon>
        <taxon>malvids</taxon>
        <taxon>Myrtales</taxon>
        <taxon>Lythraceae</taxon>
        <taxon>Trapa</taxon>
    </lineage>
</organism>
<dbReference type="SUPFAM" id="SSF53335">
    <property type="entry name" value="S-adenosyl-L-methionine-dependent methyltransferases"/>
    <property type="match status" value="1"/>
</dbReference>
<dbReference type="InterPro" id="IPR029063">
    <property type="entry name" value="SAM-dependent_MTases_sf"/>
</dbReference>